<organism evidence="1">
    <name type="scientific">freshwater metagenome</name>
    <dbReference type="NCBI Taxonomy" id="449393"/>
    <lineage>
        <taxon>unclassified sequences</taxon>
        <taxon>metagenomes</taxon>
        <taxon>ecological metagenomes</taxon>
    </lineage>
</organism>
<gene>
    <name evidence="1" type="ORF">UFOPK4087_00514</name>
</gene>
<sequence length="98" mass="10759">MAYLISVTPDQFLRVSPQSKEYLLARIEKRVDTAVFNIASAAANGSQYLDIIDQTSGIYGHVFGVSDDGITIDIRSKLLEPYAKQIAQAKKQALQVKG</sequence>
<dbReference type="AlphaFoldDB" id="A0A6J7Q6C7"/>
<proteinExistence type="predicted"/>
<accession>A0A6J7Q6C7</accession>
<dbReference type="EMBL" id="CAFBPH010000088">
    <property type="protein sequence ID" value="CAB5012485.1"/>
    <property type="molecule type" value="Genomic_DNA"/>
</dbReference>
<name>A0A6J7Q6C7_9ZZZZ</name>
<protein>
    <submittedName>
        <fullName evidence="1">Unannotated protein</fullName>
    </submittedName>
</protein>
<evidence type="ECO:0000313" key="1">
    <source>
        <dbReference type="EMBL" id="CAB5012485.1"/>
    </source>
</evidence>
<reference evidence="1" key="1">
    <citation type="submission" date="2020-05" db="EMBL/GenBank/DDBJ databases">
        <authorList>
            <person name="Chiriac C."/>
            <person name="Salcher M."/>
            <person name="Ghai R."/>
            <person name="Kavagutti S V."/>
        </authorList>
    </citation>
    <scope>NUCLEOTIDE SEQUENCE</scope>
</reference>